<evidence type="ECO:0000256" key="1">
    <source>
        <dbReference type="PROSITE-ProRule" id="PRU00339"/>
    </source>
</evidence>
<dbReference type="InterPro" id="IPR057574">
    <property type="entry name" value="nSTAND_NTPase5_dom"/>
</dbReference>
<evidence type="ECO:0000259" key="2">
    <source>
        <dbReference type="Pfam" id="PF25199"/>
    </source>
</evidence>
<dbReference type="Pfam" id="PF25199">
    <property type="entry name" value="nSTAND_NTPase5"/>
    <property type="match status" value="1"/>
</dbReference>
<dbReference type="SUPFAM" id="SSF48452">
    <property type="entry name" value="TPR-like"/>
    <property type="match status" value="1"/>
</dbReference>
<dbReference type="InterPro" id="IPR027417">
    <property type="entry name" value="P-loop_NTPase"/>
</dbReference>
<name>A0AA46S279_9BACT</name>
<protein>
    <submittedName>
        <fullName evidence="3">SIR2 family protein</fullName>
    </submittedName>
</protein>
<organism evidence="3 4">
    <name type="scientific">Aliarcobacter cryaerophilus</name>
    <dbReference type="NCBI Taxonomy" id="28198"/>
    <lineage>
        <taxon>Bacteria</taxon>
        <taxon>Pseudomonadati</taxon>
        <taxon>Campylobacterota</taxon>
        <taxon>Epsilonproteobacteria</taxon>
        <taxon>Campylobacterales</taxon>
        <taxon>Arcobacteraceae</taxon>
        <taxon>Aliarcobacter</taxon>
    </lineage>
</organism>
<dbReference type="InterPro" id="IPR019734">
    <property type="entry name" value="TPR_rpt"/>
</dbReference>
<feature type="domain" description="Novel STAND NTPase 5" evidence="2">
    <location>
        <begin position="327"/>
        <end position="461"/>
    </location>
</feature>
<dbReference type="Pfam" id="PF13289">
    <property type="entry name" value="SIR2_2"/>
    <property type="match status" value="1"/>
</dbReference>
<dbReference type="RefSeq" id="WP_263514579.1">
    <property type="nucleotide sequence ID" value="NZ_CP099556.1"/>
</dbReference>
<gene>
    <name evidence="3" type="ORF">NGX11_00535</name>
</gene>
<dbReference type="Proteomes" id="UP001164100">
    <property type="component" value="Chromosome"/>
</dbReference>
<reference evidence="3" key="1">
    <citation type="journal article" date="2022" name="Front. Microbiol.">
        <title>Species classification and novel plasmid identifications in Arcobacter cryaerophilus and Arcobacter cryaerophilus-like organisms.</title>
        <authorList>
            <person name="Zhou G."/>
            <person name="Wang M."/>
            <person name="Wang H."/>
            <person name="Chen X."/>
            <person name="Gu Y."/>
            <person name="Shao Z."/>
            <person name="Zhang J."/>
            <person name="Zhang M."/>
        </authorList>
    </citation>
    <scope>NUCLEOTIDE SEQUENCE</scope>
    <source>
        <strain evidence="3">ICDCAC48</strain>
    </source>
</reference>
<dbReference type="EMBL" id="CP099556">
    <property type="protein sequence ID" value="UYF43446.1"/>
    <property type="molecule type" value="Genomic_DNA"/>
</dbReference>
<proteinExistence type="predicted"/>
<sequence length="877" mass="103903">METSYRFDYKKHYSLIQKIYRGEVILFTGSGFSLNAQVRGKNILSTDELVDKIISELLEFDEKAAIRIRKNDFRKVCQLAINKVTEEVFRDFLVQNFTNVKGKEFHEKYTKVNWKEIFTLNIDDLIETIYSNSDTIIQSFNTIIQPVKEVGENILPYYKLHGDVRNKSEGFVFSTNQYLGRLVHNDPIPYNYIELGRKLYHDTFCVIGTKLDEIDLDFYNKKFAKSMSSSLPKDKIFYIKRKVNDEDILELQNKNIIFIEETTETFIEKLLEYLEKYKNEHNFKNKDTTINDSFNDSFKFNKLGFELIKQINNLYNQDKIINHKPINFYSGYEVSWLDIASQSDAILTNTKNIINNIQNENKFNLQLLLGKSGNGKTTCLYRIMYDFSLNDDYIVLNYNQNIQITDENAKLLAKIINNSSKAFIIVFDEGSWAFNFISNLYRCIDSNKYVNILVSSRIPDYYREMRNLQNIPSITISFDDNVSFENAKTLIIKKEEKTYLGNYARYKNVEQRAKEFLDNFKNKKDLFSSLIETTEGKGFYSSINKKIKTVIENRENAHFLIVLIIFDTFNSFALPIQLYFDIFEKNIKNLRQTINDCSDLLNHINIKDYENLKFHVRPRGNYITERISKEILNVFKEKEILDITKEILIHIATKYNINYVKGKNLYTEITHSLLVSKFYYRIFNMNIKYNKKIYDDFYHSLTQYFSENSDFWLQYAKMEMKLKDYASAKIHLDQAIALNPKSYKIKHTVGQLHILKSLTFHNFNQAKQEFEIGEKIMISQLDINDSYPIHSYVDGYIRFHKKYKFELDNSKVKELYNIIKSGLEKFNNHALLLIIWKKYYQYLKVNNKTSLIKISIEDMQLMNTIDIKKDAEEQYLI</sequence>
<evidence type="ECO:0000313" key="4">
    <source>
        <dbReference type="Proteomes" id="UP001164100"/>
    </source>
</evidence>
<feature type="repeat" description="TPR" evidence="1">
    <location>
        <begin position="709"/>
        <end position="742"/>
    </location>
</feature>
<dbReference type="PROSITE" id="PS50005">
    <property type="entry name" value="TPR"/>
    <property type="match status" value="1"/>
</dbReference>
<dbReference type="InterPro" id="IPR011990">
    <property type="entry name" value="TPR-like_helical_dom_sf"/>
</dbReference>
<dbReference type="AlphaFoldDB" id="A0AA46S279"/>
<evidence type="ECO:0000313" key="3">
    <source>
        <dbReference type="EMBL" id="UYF43446.1"/>
    </source>
</evidence>
<keyword evidence="1" id="KW-0802">TPR repeat</keyword>
<dbReference type="Gene3D" id="1.25.40.10">
    <property type="entry name" value="Tetratricopeptide repeat domain"/>
    <property type="match status" value="1"/>
</dbReference>
<accession>A0AA46S279</accession>
<dbReference type="SUPFAM" id="SSF52540">
    <property type="entry name" value="P-loop containing nucleoside triphosphate hydrolases"/>
    <property type="match status" value="1"/>
</dbReference>